<dbReference type="OrthoDB" id="9806653at2"/>
<evidence type="ECO:0000313" key="3">
    <source>
        <dbReference type="EMBL" id="EPR36019.1"/>
    </source>
</evidence>
<proteinExistence type="predicted"/>
<dbReference type="Pfam" id="PF00534">
    <property type="entry name" value="Glycos_transf_1"/>
    <property type="match status" value="1"/>
</dbReference>
<dbReference type="eggNOG" id="COG0438">
    <property type="taxonomic scope" value="Bacteria"/>
</dbReference>
<dbReference type="AlphaFoldDB" id="S7UPQ4"/>
<name>S7UPQ4_DESML</name>
<evidence type="ECO:0000313" key="4">
    <source>
        <dbReference type="Proteomes" id="UP000014977"/>
    </source>
</evidence>
<evidence type="ECO:0000259" key="2">
    <source>
        <dbReference type="Pfam" id="PF13439"/>
    </source>
</evidence>
<comment type="caution">
    <text evidence="3">The sequence shown here is derived from an EMBL/GenBank/DDBJ whole genome shotgun (WGS) entry which is preliminary data.</text>
</comment>
<evidence type="ECO:0000259" key="1">
    <source>
        <dbReference type="Pfam" id="PF00534"/>
    </source>
</evidence>
<dbReference type="GO" id="GO:0016757">
    <property type="term" value="F:glycosyltransferase activity"/>
    <property type="evidence" value="ECO:0007669"/>
    <property type="project" value="InterPro"/>
</dbReference>
<organism evidence="3 4">
    <name type="scientific">Desulfococcus multivorans DSM 2059</name>
    <dbReference type="NCBI Taxonomy" id="1121405"/>
    <lineage>
        <taxon>Bacteria</taxon>
        <taxon>Pseudomonadati</taxon>
        <taxon>Thermodesulfobacteriota</taxon>
        <taxon>Desulfobacteria</taxon>
        <taxon>Desulfobacterales</taxon>
        <taxon>Desulfococcaceae</taxon>
        <taxon>Desulfococcus</taxon>
    </lineage>
</organism>
<feature type="domain" description="Glycosyl transferase family 1" evidence="1">
    <location>
        <begin position="191"/>
        <end position="372"/>
    </location>
</feature>
<dbReference type="SUPFAM" id="SSF53756">
    <property type="entry name" value="UDP-Glycosyltransferase/glycogen phosphorylase"/>
    <property type="match status" value="1"/>
</dbReference>
<dbReference type="PANTHER" id="PTHR45947:SF3">
    <property type="entry name" value="SULFOQUINOVOSYL TRANSFERASE SQD2"/>
    <property type="match status" value="1"/>
</dbReference>
<dbReference type="CDD" id="cd03801">
    <property type="entry name" value="GT4_PimA-like"/>
    <property type="match status" value="1"/>
</dbReference>
<dbReference type="InterPro" id="IPR001296">
    <property type="entry name" value="Glyco_trans_1"/>
</dbReference>
<dbReference type="STRING" id="897.B2D07_16285"/>
<dbReference type="PATRIC" id="fig|1121405.3.peg.3454"/>
<accession>S7UPQ4</accession>
<keyword evidence="3" id="KW-0808">Transferase</keyword>
<dbReference type="EMBL" id="ATHJ01000105">
    <property type="protein sequence ID" value="EPR36019.1"/>
    <property type="molecule type" value="Genomic_DNA"/>
</dbReference>
<dbReference type="RefSeq" id="WP_020877835.1">
    <property type="nucleotide sequence ID" value="NZ_ATHJ01000105.1"/>
</dbReference>
<dbReference type="PANTHER" id="PTHR45947">
    <property type="entry name" value="SULFOQUINOVOSYL TRANSFERASE SQD2"/>
    <property type="match status" value="1"/>
</dbReference>
<gene>
    <name evidence="3" type="ORF">dsmv_0724</name>
</gene>
<sequence>MKKKKIVLMCSSFLPHIGGKEIVVHNIMRLLRDYDALDARLLRCGNFRYRIKNNFPYPYHVYPKLCRNKDLNYFLILLIEKIVFGIDVIHLHGIMDMGMVLNRYQKRIGYKTILTPHGDDILKCGEIGYGERIDRKRELEIRDILKGSACNTAISAIVKKNIDELAEKESVMIPNGINLQYIRRHASGMKAARERLGLKESDKIVIAVGRNNKVKGFDILLAGMATLKESVPDVKLVLVGKDNEKMLSDLVSGYGLYANVIFPGQIPKNEHIDPMNFQTPDRLLLDYYSAANAFISTSFSESFGLTTLEAMAVGKPVVATRIFNNSDASSALEDGKNGFIIEPGRPHQVAEKLSILLNNEKLQQEMGKNALKKAREFDWVNVLCQYAGLYQRIAQN</sequence>
<dbReference type="InterPro" id="IPR050194">
    <property type="entry name" value="Glycosyltransferase_grp1"/>
</dbReference>
<keyword evidence="4" id="KW-1185">Reference proteome</keyword>
<protein>
    <submittedName>
        <fullName evidence="3">Glycosyl transferase group 1</fullName>
    </submittedName>
</protein>
<dbReference type="Proteomes" id="UP000014977">
    <property type="component" value="Unassembled WGS sequence"/>
</dbReference>
<dbReference type="Gene3D" id="3.40.50.2000">
    <property type="entry name" value="Glycogen Phosphorylase B"/>
    <property type="match status" value="2"/>
</dbReference>
<dbReference type="Pfam" id="PF13439">
    <property type="entry name" value="Glyco_transf_4"/>
    <property type="match status" value="1"/>
</dbReference>
<reference evidence="3 4" key="1">
    <citation type="journal article" date="2013" name="Genome Announc.">
        <title>Draft genome sequences for three mercury-methylating, sulfate-reducing bacteria.</title>
        <authorList>
            <person name="Brown S.D."/>
            <person name="Hurt R.A.Jr."/>
            <person name="Gilmour C.C."/>
            <person name="Elias D.A."/>
        </authorList>
    </citation>
    <scope>NUCLEOTIDE SEQUENCE [LARGE SCALE GENOMIC DNA]</scope>
    <source>
        <strain evidence="3 4">DSM 2059</strain>
    </source>
</reference>
<dbReference type="InterPro" id="IPR028098">
    <property type="entry name" value="Glyco_trans_4-like_N"/>
</dbReference>
<feature type="domain" description="Glycosyltransferase subfamily 4-like N-terminal" evidence="2">
    <location>
        <begin position="17"/>
        <end position="180"/>
    </location>
</feature>